<evidence type="ECO:0000259" key="3">
    <source>
        <dbReference type="SMART" id="SM00388"/>
    </source>
</evidence>
<gene>
    <name evidence="4" type="ORF">GRI39_00765</name>
</gene>
<dbReference type="InterPro" id="IPR003661">
    <property type="entry name" value="HisK_dim/P_dom"/>
</dbReference>
<dbReference type="Proteomes" id="UP000460561">
    <property type="component" value="Unassembled WGS sequence"/>
</dbReference>
<dbReference type="InterPro" id="IPR036097">
    <property type="entry name" value="HisK_dim/P_sf"/>
</dbReference>
<evidence type="ECO:0000313" key="5">
    <source>
        <dbReference type="Proteomes" id="UP000460561"/>
    </source>
</evidence>
<name>A0A845A6C5_9SPHN</name>
<reference evidence="4 5" key="1">
    <citation type="submission" date="2019-12" db="EMBL/GenBank/DDBJ databases">
        <title>Genomic-based taxomic classification of the family Erythrobacteraceae.</title>
        <authorList>
            <person name="Xu L."/>
        </authorList>
    </citation>
    <scope>NUCLEOTIDE SEQUENCE [LARGE SCALE GENOMIC DNA]</scope>
    <source>
        <strain evidence="4 5">DSM 18604</strain>
    </source>
</reference>
<feature type="domain" description="Signal transduction histidine kinase dimerisation/phosphoacceptor" evidence="3">
    <location>
        <begin position="222"/>
        <end position="290"/>
    </location>
</feature>
<dbReference type="GO" id="GO:0000155">
    <property type="term" value="F:phosphorelay sensor kinase activity"/>
    <property type="evidence" value="ECO:0007669"/>
    <property type="project" value="InterPro"/>
</dbReference>
<comment type="catalytic activity">
    <reaction evidence="1">
        <text>ATP + protein L-histidine = ADP + protein N-phospho-L-histidine.</text>
        <dbReference type="EC" id="2.7.13.3"/>
    </reaction>
</comment>
<dbReference type="EMBL" id="WTYQ01000001">
    <property type="protein sequence ID" value="MXP24581.1"/>
    <property type="molecule type" value="Genomic_DNA"/>
</dbReference>
<accession>A0A845A6C5</accession>
<dbReference type="Pfam" id="PF00512">
    <property type="entry name" value="HisKA"/>
    <property type="match status" value="1"/>
</dbReference>
<evidence type="ECO:0000313" key="4">
    <source>
        <dbReference type="EMBL" id="MXP24581.1"/>
    </source>
</evidence>
<keyword evidence="5" id="KW-1185">Reference proteome</keyword>
<dbReference type="SUPFAM" id="SSF47384">
    <property type="entry name" value="Homodimeric domain of signal transducing histidine kinase"/>
    <property type="match status" value="1"/>
</dbReference>
<evidence type="ECO:0000256" key="2">
    <source>
        <dbReference type="ARBA" id="ARBA00012438"/>
    </source>
</evidence>
<comment type="caution">
    <text evidence="4">The sequence shown here is derived from an EMBL/GenBank/DDBJ whole genome shotgun (WGS) entry which is preliminary data.</text>
</comment>
<proteinExistence type="predicted"/>
<sequence length="462" mass="50562">MAAASLAAARLNQDEWDTLIPQLPIAARGFLRHRDDLPKSAERILHELGVEDLVLAGPQDIPNIKATTVGNDSLVINDDEKDQVANYVEGSSNEIEAIDLKEQTAPEPAQKQWDFCDFGTDRNGLIIWATKDAAPFLVGKLLHTHVRQIDSTHPRLSIVMRRRQPLKNFSIKMDIPNGIDGLWQLDATPMFDRNTGRFTGYAGRLARRSQISKDNLNVLPDSPTDRIRQMLHELRTPVNAIQGFAEVIQQQVLGPAPNEYRALSAGIAVDAARLMAGFEEVDRLTKLQSGAIEINTGQCDLHGVVTDTIKRLEGPLRPRGAALGLRLSGDQFNIGLAHEDAQQLIWRVLATIAGALSPGEVIEVTLSHEDNTITLTTDLPAALKDLEDIFAPSIDTRSRPLSAGMFGQGFTLRLARAESKAAGGHCLVDKGKLLLTLPALTTQVDTHSQTERKAEQPSAILQ</sequence>
<dbReference type="EC" id="2.7.13.3" evidence="2"/>
<evidence type="ECO:0000256" key="1">
    <source>
        <dbReference type="ARBA" id="ARBA00000085"/>
    </source>
</evidence>
<dbReference type="SMART" id="SM00388">
    <property type="entry name" value="HisKA"/>
    <property type="match status" value="1"/>
</dbReference>
<organism evidence="4 5">
    <name type="scientific">Altericroceibacterium indicum</name>
    <dbReference type="NCBI Taxonomy" id="374177"/>
    <lineage>
        <taxon>Bacteria</taxon>
        <taxon>Pseudomonadati</taxon>
        <taxon>Pseudomonadota</taxon>
        <taxon>Alphaproteobacteria</taxon>
        <taxon>Sphingomonadales</taxon>
        <taxon>Erythrobacteraceae</taxon>
        <taxon>Altericroceibacterium</taxon>
    </lineage>
</organism>
<dbReference type="Gene3D" id="1.10.287.130">
    <property type="match status" value="1"/>
</dbReference>
<dbReference type="AlphaFoldDB" id="A0A845A6C5"/>
<dbReference type="CDD" id="cd00082">
    <property type="entry name" value="HisKA"/>
    <property type="match status" value="1"/>
</dbReference>
<protein>
    <recommendedName>
        <fullName evidence="2">histidine kinase</fullName>
        <ecNumber evidence="2">2.7.13.3</ecNumber>
    </recommendedName>
</protein>